<feature type="region of interest" description="Disordered" evidence="1">
    <location>
        <begin position="87"/>
        <end position="110"/>
    </location>
</feature>
<dbReference type="EMBL" id="KV417682">
    <property type="protein sequence ID" value="KZP10318.1"/>
    <property type="molecule type" value="Genomic_DNA"/>
</dbReference>
<reference evidence="2 3" key="1">
    <citation type="journal article" date="2016" name="Mol. Biol. Evol.">
        <title>Comparative Genomics of Early-Diverging Mushroom-Forming Fungi Provides Insights into the Origins of Lignocellulose Decay Capabilities.</title>
        <authorList>
            <person name="Nagy L.G."/>
            <person name="Riley R."/>
            <person name="Tritt A."/>
            <person name="Adam C."/>
            <person name="Daum C."/>
            <person name="Floudas D."/>
            <person name="Sun H."/>
            <person name="Yadav J.S."/>
            <person name="Pangilinan J."/>
            <person name="Larsson K.H."/>
            <person name="Matsuura K."/>
            <person name="Barry K."/>
            <person name="Labutti K."/>
            <person name="Kuo R."/>
            <person name="Ohm R.A."/>
            <person name="Bhattacharya S.S."/>
            <person name="Shirouzu T."/>
            <person name="Yoshinaga Y."/>
            <person name="Martin F.M."/>
            <person name="Grigoriev I.V."/>
            <person name="Hibbett D.S."/>
        </authorList>
    </citation>
    <scope>NUCLEOTIDE SEQUENCE [LARGE SCALE GENOMIC DNA]</scope>
    <source>
        <strain evidence="2 3">CBS 109695</strain>
    </source>
</reference>
<evidence type="ECO:0000256" key="1">
    <source>
        <dbReference type="SAM" id="MobiDB-lite"/>
    </source>
</evidence>
<gene>
    <name evidence="2" type="ORF">FIBSPDRAFT_1051397</name>
</gene>
<proteinExistence type="predicted"/>
<dbReference type="Proteomes" id="UP000076532">
    <property type="component" value="Unassembled WGS sequence"/>
</dbReference>
<sequence>MEQGSGPADTPSTYQARYPLKPTSWAKVESTMIEINKNFNSLGEFLSLLFHNRDYAHRSAVSAFLHGNWNVTMATIIPLVYHHRASKPKTTSSDADDKLDSFEPNGVLPA</sequence>
<protein>
    <submittedName>
        <fullName evidence="2">Uncharacterized protein</fullName>
    </submittedName>
</protein>
<name>A0A165Z871_9AGAM</name>
<keyword evidence="3" id="KW-1185">Reference proteome</keyword>
<evidence type="ECO:0000313" key="3">
    <source>
        <dbReference type="Proteomes" id="UP000076532"/>
    </source>
</evidence>
<accession>A0A165Z871</accession>
<dbReference type="OrthoDB" id="3065031at2759"/>
<evidence type="ECO:0000313" key="2">
    <source>
        <dbReference type="EMBL" id="KZP10318.1"/>
    </source>
</evidence>
<organism evidence="2 3">
    <name type="scientific">Athelia psychrophila</name>
    <dbReference type="NCBI Taxonomy" id="1759441"/>
    <lineage>
        <taxon>Eukaryota</taxon>
        <taxon>Fungi</taxon>
        <taxon>Dikarya</taxon>
        <taxon>Basidiomycota</taxon>
        <taxon>Agaricomycotina</taxon>
        <taxon>Agaricomycetes</taxon>
        <taxon>Agaricomycetidae</taxon>
        <taxon>Atheliales</taxon>
        <taxon>Atheliaceae</taxon>
        <taxon>Athelia</taxon>
    </lineage>
</organism>
<dbReference type="AlphaFoldDB" id="A0A165Z871"/>